<keyword evidence="4" id="KW-1185">Reference proteome</keyword>
<evidence type="ECO:0000259" key="2">
    <source>
        <dbReference type="Pfam" id="PF18917"/>
    </source>
</evidence>
<organism evidence="3 4">
    <name type="scientific">Hufsiella ginkgonis</name>
    <dbReference type="NCBI Taxonomy" id="2695274"/>
    <lineage>
        <taxon>Bacteria</taxon>
        <taxon>Pseudomonadati</taxon>
        <taxon>Bacteroidota</taxon>
        <taxon>Sphingobacteriia</taxon>
        <taxon>Sphingobacteriales</taxon>
        <taxon>Sphingobacteriaceae</taxon>
        <taxon>Hufsiella</taxon>
    </lineage>
</organism>
<dbReference type="InterPro" id="IPR043726">
    <property type="entry name" value="LiaI-LiaF-like_TM1"/>
</dbReference>
<protein>
    <recommendedName>
        <fullName evidence="2">LiaI-LiaF-like transmembrane region domain-containing protein</fullName>
    </recommendedName>
</protein>
<feature type="transmembrane region" description="Helical" evidence="1">
    <location>
        <begin position="59"/>
        <end position="77"/>
    </location>
</feature>
<keyword evidence="1" id="KW-0472">Membrane</keyword>
<dbReference type="Pfam" id="PF18917">
    <property type="entry name" value="LiaI-LiaF-like_TM1"/>
    <property type="match status" value="1"/>
</dbReference>
<dbReference type="RefSeq" id="WP_160908958.1">
    <property type="nucleotide sequence ID" value="NZ_WVHS01000007.1"/>
</dbReference>
<evidence type="ECO:0000313" key="4">
    <source>
        <dbReference type="Proteomes" id="UP000451233"/>
    </source>
</evidence>
<dbReference type="EMBL" id="WVHS01000007">
    <property type="protein sequence ID" value="MXV17953.1"/>
    <property type="molecule type" value="Genomic_DNA"/>
</dbReference>
<dbReference type="AlphaFoldDB" id="A0A7K1Y3U5"/>
<gene>
    <name evidence="3" type="ORF">GS398_21840</name>
</gene>
<accession>A0A7K1Y3U5</accession>
<evidence type="ECO:0000256" key="1">
    <source>
        <dbReference type="SAM" id="Phobius"/>
    </source>
</evidence>
<proteinExistence type="predicted"/>
<reference evidence="3 4" key="1">
    <citation type="submission" date="2019-11" db="EMBL/GenBank/DDBJ databases">
        <title>Pedobacter sp. HMF7056 Genome sequencing and assembly.</title>
        <authorList>
            <person name="Kang H."/>
            <person name="Kim H."/>
            <person name="Joh K."/>
        </authorList>
    </citation>
    <scope>NUCLEOTIDE SEQUENCE [LARGE SCALE GENOMIC DNA]</scope>
    <source>
        <strain evidence="3 4">HMF7056</strain>
    </source>
</reference>
<feature type="transmembrane region" description="Helical" evidence="1">
    <location>
        <begin position="36"/>
        <end position="53"/>
    </location>
</feature>
<feature type="transmembrane region" description="Helical" evidence="1">
    <location>
        <begin position="6"/>
        <end position="24"/>
    </location>
</feature>
<evidence type="ECO:0000313" key="3">
    <source>
        <dbReference type="EMBL" id="MXV17953.1"/>
    </source>
</evidence>
<feature type="domain" description="LiaI-LiaF-like transmembrane region" evidence="2">
    <location>
        <begin position="6"/>
        <end position="51"/>
    </location>
</feature>
<sequence length="322" mass="35641">MKTEKLVWGLILIFIGGVFLLESFDVIDFYWWRSIRMFWPVILILFGVNMLFSRSDAAASPYVAVVITVLVLGFIAYQGSMPPDRSANRWFNYQYEDHDDDHDDDNDRRNSKWEGDNMIAPLNAGITHAELNIRGGATSYRISDTTSDLVDASFKGSKNGYTLTNTPKDSLQIVNFNMTSGSKRFFHGDNEGNEARLRLNTRPIWDINVNVGAGESKFDLSAFRVGSLDLHGGAASFEAKLGVPPETITRVTANTGMAEVKLKVPASVGCQVRVKSGLSSSDFEGFTKQPDGTFVTSNFKTAAKTIIIDLKGGLSDFNVSRY</sequence>
<keyword evidence="1" id="KW-0812">Transmembrane</keyword>
<comment type="caution">
    <text evidence="3">The sequence shown here is derived from an EMBL/GenBank/DDBJ whole genome shotgun (WGS) entry which is preliminary data.</text>
</comment>
<dbReference type="Proteomes" id="UP000451233">
    <property type="component" value="Unassembled WGS sequence"/>
</dbReference>
<keyword evidence="1" id="KW-1133">Transmembrane helix</keyword>
<name>A0A7K1Y3U5_9SPHI</name>